<gene>
    <name evidence="1" type="ORF">GBZ26_04385</name>
</gene>
<protein>
    <recommendedName>
        <fullName evidence="3">Recombinase domain-containing protein</fullName>
    </recommendedName>
</protein>
<name>A0ABX2KPA0_9PROT</name>
<dbReference type="RefSeq" id="WP_174437766.1">
    <property type="nucleotide sequence ID" value="NZ_BAABCC010000005.1"/>
</dbReference>
<evidence type="ECO:0000313" key="1">
    <source>
        <dbReference type="EMBL" id="NUB18461.1"/>
    </source>
</evidence>
<evidence type="ECO:0008006" key="3">
    <source>
        <dbReference type="Google" id="ProtNLM"/>
    </source>
</evidence>
<dbReference type="Proteomes" id="UP000639419">
    <property type="component" value="Unassembled WGS sequence"/>
</dbReference>
<accession>A0ABX2KPA0</accession>
<evidence type="ECO:0000313" key="2">
    <source>
        <dbReference type="Proteomes" id="UP000639419"/>
    </source>
</evidence>
<reference evidence="1 2" key="1">
    <citation type="submission" date="2019-10" db="EMBL/GenBank/DDBJ databases">
        <title>Genome sequence of Azospirillum formosense CC-Nfb-7.</title>
        <authorList>
            <person name="Ambrosini A."/>
            <person name="Sant'Anna F.H."/>
            <person name="Cassan F.D."/>
            <person name="Souza E.M."/>
            <person name="Passaglia L.M.P."/>
        </authorList>
    </citation>
    <scope>NUCLEOTIDE SEQUENCE [LARGE SCALE GENOMIC DNA]</scope>
    <source>
        <strain evidence="1 2">CC-NFb-7</strain>
    </source>
</reference>
<dbReference type="EMBL" id="WHOR01000018">
    <property type="protein sequence ID" value="NUB18461.1"/>
    <property type="molecule type" value="Genomic_DNA"/>
</dbReference>
<sequence length="96" mass="10785">MTARSSAMTEGEARKLAIAWICGTARRPAEVVAELLRLYGHRATKGAARRRWRWDDAYDLMWPMLLDSPTYAGRIRRAVLAADRRSAVRDAGRVAA</sequence>
<organism evidence="1 2">
    <name type="scientific">Azospirillum formosense</name>
    <dbReference type="NCBI Taxonomy" id="861533"/>
    <lineage>
        <taxon>Bacteria</taxon>
        <taxon>Pseudomonadati</taxon>
        <taxon>Pseudomonadota</taxon>
        <taxon>Alphaproteobacteria</taxon>
        <taxon>Rhodospirillales</taxon>
        <taxon>Azospirillaceae</taxon>
        <taxon>Azospirillum</taxon>
    </lineage>
</organism>
<comment type="caution">
    <text evidence="1">The sequence shown here is derived from an EMBL/GenBank/DDBJ whole genome shotgun (WGS) entry which is preliminary data.</text>
</comment>
<keyword evidence="2" id="KW-1185">Reference proteome</keyword>
<proteinExistence type="predicted"/>